<evidence type="ECO:0000256" key="2">
    <source>
        <dbReference type="ARBA" id="ARBA00022692"/>
    </source>
</evidence>
<evidence type="ECO:0000256" key="1">
    <source>
        <dbReference type="ARBA" id="ARBA00004141"/>
    </source>
</evidence>
<dbReference type="Proteomes" id="UP000199161">
    <property type="component" value="Unassembled WGS sequence"/>
</dbReference>
<evidence type="ECO:0000259" key="7">
    <source>
        <dbReference type="Pfam" id="PF01699"/>
    </source>
</evidence>
<dbReference type="EMBL" id="FOKW01000008">
    <property type="protein sequence ID" value="SFC41544.1"/>
    <property type="molecule type" value="Genomic_DNA"/>
</dbReference>
<accession>A0A1I1IZ57</accession>
<feature type="transmembrane region" description="Helical" evidence="6">
    <location>
        <begin position="307"/>
        <end position="324"/>
    </location>
</feature>
<dbReference type="Gene3D" id="1.20.1420.30">
    <property type="entry name" value="NCX, central ion-binding region"/>
    <property type="match status" value="2"/>
</dbReference>
<feature type="transmembrane region" description="Helical" evidence="6">
    <location>
        <begin position="103"/>
        <end position="122"/>
    </location>
</feature>
<feature type="transmembrane region" description="Helical" evidence="6">
    <location>
        <begin position="71"/>
        <end position="91"/>
    </location>
</feature>
<proteinExistence type="predicted"/>
<name>A0A1I1IZ57_NATHA</name>
<feature type="region of interest" description="Disordered" evidence="5">
    <location>
        <begin position="149"/>
        <end position="173"/>
    </location>
</feature>
<dbReference type="InterPro" id="IPR044880">
    <property type="entry name" value="NCX_ion-bd_dom_sf"/>
</dbReference>
<comment type="subcellular location">
    <subcellularLocation>
        <location evidence="1">Membrane</location>
        <topology evidence="1">Multi-pass membrane protein</topology>
    </subcellularLocation>
</comment>
<dbReference type="GO" id="GO:0005886">
    <property type="term" value="C:plasma membrane"/>
    <property type="evidence" value="ECO:0007669"/>
    <property type="project" value="TreeGrafter"/>
</dbReference>
<evidence type="ECO:0000313" key="9">
    <source>
        <dbReference type="Proteomes" id="UP000199161"/>
    </source>
</evidence>
<organism evidence="8 9">
    <name type="scientific">Natronobacterium haloterrestre</name>
    <name type="common">Halobiforma haloterrestris</name>
    <dbReference type="NCBI Taxonomy" id="148448"/>
    <lineage>
        <taxon>Archaea</taxon>
        <taxon>Methanobacteriati</taxon>
        <taxon>Methanobacteriota</taxon>
        <taxon>Stenosarchaea group</taxon>
        <taxon>Halobacteria</taxon>
        <taxon>Halobacteriales</taxon>
        <taxon>Natrialbaceae</taxon>
        <taxon>Natronobacterium</taxon>
    </lineage>
</organism>
<feature type="transmembrane region" description="Helical" evidence="6">
    <location>
        <begin position="220"/>
        <end position="241"/>
    </location>
</feature>
<feature type="transmembrane region" description="Helical" evidence="6">
    <location>
        <begin position="280"/>
        <end position="300"/>
    </location>
</feature>
<keyword evidence="3 6" id="KW-1133">Transmembrane helix</keyword>
<keyword evidence="2 6" id="KW-0812">Transmembrane</keyword>
<dbReference type="PANTHER" id="PTHR10846:SF8">
    <property type="entry name" value="INNER MEMBRANE PROTEIN YRBG"/>
    <property type="match status" value="1"/>
</dbReference>
<dbReference type="RefSeq" id="WP_089788903.1">
    <property type="nucleotide sequence ID" value="NZ_FOKW01000008.1"/>
</dbReference>
<dbReference type="GO" id="GO:0008273">
    <property type="term" value="F:calcium, potassium:sodium antiporter activity"/>
    <property type="evidence" value="ECO:0007669"/>
    <property type="project" value="TreeGrafter"/>
</dbReference>
<dbReference type="GO" id="GO:0006874">
    <property type="term" value="P:intracellular calcium ion homeostasis"/>
    <property type="evidence" value="ECO:0007669"/>
    <property type="project" value="TreeGrafter"/>
</dbReference>
<evidence type="ECO:0000256" key="4">
    <source>
        <dbReference type="ARBA" id="ARBA00023136"/>
    </source>
</evidence>
<dbReference type="OrthoDB" id="142185at2157"/>
<gene>
    <name evidence="8" type="ORF">SAMN05444422_10852</name>
</gene>
<reference evidence="9" key="1">
    <citation type="submission" date="2016-10" db="EMBL/GenBank/DDBJ databases">
        <authorList>
            <person name="Varghese N."/>
            <person name="Submissions S."/>
        </authorList>
    </citation>
    <scope>NUCLEOTIDE SEQUENCE [LARGE SCALE GENOMIC DNA]</scope>
    <source>
        <strain evidence="9">DSM 13078</strain>
    </source>
</reference>
<keyword evidence="4 6" id="KW-0472">Membrane</keyword>
<evidence type="ECO:0000256" key="3">
    <source>
        <dbReference type="ARBA" id="ARBA00022989"/>
    </source>
</evidence>
<dbReference type="InterPro" id="IPR004837">
    <property type="entry name" value="NaCa_Exmemb"/>
</dbReference>
<evidence type="ECO:0000256" key="6">
    <source>
        <dbReference type="SAM" id="Phobius"/>
    </source>
</evidence>
<feature type="domain" description="Sodium/calcium exchanger membrane region" evidence="7">
    <location>
        <begin position="190"/>
        <end position="321"/>
    </location>
</feature>
<evidence type="ECO:0000313" key="8">
    <source>
        <dbReference type="EMBL" id="SFC41544.1"/>
    </source>
</evidence>
<keyword evidence="9" id="KW-1185">Reference proteome</keyword>
<dbReference type="Pfam" id="PF01699">
    <property type="entry name" value="Na_Ca_ex"/>
    <property type="match status" value="2"/>
</dbReference>
<feature type="domain" description="Sodium/calcium exchanger membrane region" evidence="7">
    <location>
        <begin position="3"/>
        <end position="142"/>
    </location>
</feature>
<feature type="transmembrane region" description="Helical" evidence="6">
    <location>
        <begin position="128"/>
        <end position="145"/>
    </location>
</feature>
<dbReference type="PANTHER" id="PTHR10846">
    <property type="entry name" value="SODIUM/POTASSIUM/CALCIUM EXCHANGER"/>
    <property type="match status" value="1"/>
</dbReference>
<protein>
    <submittedName>
        <fullName evidence="8">Cation:H+ antiporter</fullName>
    </submittedName>
</protein>
<dbReference type="NCBIfam" id="TIGR00367">
    <property type="entry name" value="calcium/sodium antiporter"/>
    <property type="match status" value="1"/>
</dbReference>
<feature type="transmembrane region" description="Helical" evidence="6">
    <location>
        <begin position="190"/>
        <end position="214"/>
    </location>
</feature>
<dbReference type="AlphaFoldDB" id="A0A1I1IZ57"/>
<feature type="transmembrane region" description="Helical" evidence="6">
    <location>
        <begin position="248"/>
        <end position="274"/>
    </location>
</feature>
<sequence length="327" mass="32464">MNVVLVGVGILALWLGARWLVEGAANIAGGVGVSPLVVGLTVVAFGTSSPEMVVSASAAFSGGADVAVGNVIGSNGFNVAIILGVVAVLSPFRVTETLLRRDVLAMVATTAIATVVLVDLSVTRLEGGVLAALLVSYLAALWISVRGSDGPASDQPFVEGTSTESKSAGAIDGTDPDAVRIDLGRDGGRLLVGLISVVGGGRLLVESATAVALSLGVSQWLIGVTVVAAGTSLPELVTSVVATRRGDVAIAAGNVVGSNVFNFLGVLGVAALVRPLSVDGAVLGGLLWVGALTLGAATVLATGRQLTRLEGVALLLAGIAYWIASAL</sequence>
<dbReference type="GO" id="GO:0005262">
    <property type="term" value="F:calcium channel activity"/>
    <property type="evidence" value="ECO:0007669"/>
    <property type="project" value="TreeGrafter"/>
</dbReference>
<evidence type="ECO:0000256" key="5">
    <source>
        <dbReference type="SAM" id="MobiDB-lite"/>
    </source>
</evidence>
<dbReference type="InterPro" id="IPR004481">
    <property type="entry name" value="K/Na/Ca-exchanger"/>
</dbReference>